<evidence type="ECO:0000313" key="2">
    <source>
        <dbReference type="EMBL" id="TKT89375.1"/>
    </source>
</evidence>
<dbReference type="Pfam" id="PF00027">
    <property type="entry name" value="cNMP_binding"/>
    <property type="match status" value="1"/>
</dbReference>
<name>A0A4U6CZN1_9BACT</name>
<gene>
    <name evidence="2" type="ORF">FDK13_23795</name>
</gene>
<dbReference type="RefSeq" id="WP_137342512.1">
    <property type="nucleotide sequence ID" value="NZ_BSQH01000015.1"/>
</dbReference>
<dbReference type="CDD" id="cd00038">
    <property type="entry name" value="CAP_ED"/>
    <property type="match status" value="1"/>
</dbReference>
<dbReference type="InterPro" id="IPR000595">
    <property type="entry name" value="cNMP-bd_dom"/>
</dbReference>
<dbReference type="OrthoDB" id="663011at2"/>
<reference evidence="2 3" key="1">
    <citation type="submission" date="2019-05" db="EMBL/GenBank/DDBJ databases">
        <title>Dyadobacter AR-3-8 sp. nov., isolated from arctic soil.</title>
        <authorList>
            <person name="Chaudhary D.K."/>
        </authorList>
    </citation>
    <scope>NUCLEOTIDE SEQUENCE [LARGE SCALE GENOMIC DNA]</scope>
    <source>
        <strain evidence="2 3">AR-3-8</strain>
    </source>
</reference>
<protein>
    <submittedName>
        <fullName evidence="2">Crp/Fnr family transcriptional regulator</fullName>
    </submittedName>
</protein>
<dbReference type="Proteomes" id="UP000304900">
    <property type="component" value="Unassembled WGS sequence"/>
</dbReference>
<dbReference type="SUPFAM" id="SSF51206">
    <property type="entry name" value="cAMP-binding domain-like"/>
    <property type="match status" value="1"/>
</dbReference>
<sequence length="189" mass="22191">MEEFFQEIERYHALSEACKNEFASLLKTRFISKNNFLLRAGEIPVSYAFVSKGLFSYYFTSENGDIVIKKFFAEKSLIASTSALIENRPGHFSICALEDSTVLTYNDQQYRSLMHKYPELAFFHIAYLEKNWVVKKEHLEISLKYETAAARYQKFHQEYQQIESRLKLHQIASYLGITPTQLSRIRKTM</sequence>
<feature type="domain" description="Cyclic nucleotide-binding" evidence="1">
    <location>
        <begin position="10"/>
        <end position="131"/>
    </location>
</feature>
<evidence type="ECO:0000313" key="3">
    <source>
        <dbReference type="Proteomes" id="UP000304900"/>
    </source>
</evidence>
<proteinExistence type="predicted"/>
<keyword evidence="3" id="KW-1185">Reference proteome</keyword>
<dbReference type="EMBL" id="SZVO01000012">
    <property type="protein sequence ID" value="TKT89375.1"/>
    <property type="molecule type" value="Genomic_DNA"/>
</dbReference>
<dbReference type="PROSITE" id="PS50042">
    <property type="entry name" value="CNMP_BINDING_3"/>
    <property type="match status" value="1"/>
</dbReference>
<dbReference type="Gene3D" id="2.60.120.10">
    <property type="entry name" value="Jelly Rolls"/>
    <property type="match status" value="1"/>
</dbReference>
<dbReference type="InterPro" id="IPR018490">
    <property type="entry name" value="cNMP-bd_dom_sf"/>
</dbReference>
<organism evidence="2 3">
    <name type="scientific">Dyadobacter frigoris</name>
    <dbReference type="NCBI Taxonomy" id="2576211"/>
    <lineage>
        <taxon>Bacteria</taxon>
        <taxon>Pseudomonadati</taxon>
        <taxon>Bacteroidota</taxon>
        <taxon>Cytophagia</taxon>
        <taxon>Cytophagales</taxon>
        <taxon>Spirosomataceae</taxon>
        <taxon>Dyadobacter</taxon>
    </lineage>
</organism>
<comment type="caution">
    <text evidence="2">The sequence shown here is derived from an EMBL/GenBank/DDBJ whole genome shotgun (WGS) entry which is preliminary data.</text>
</comment>
<evidence type="ECO:0000259" key="1">
    <source>
        <dbReference type="PROSITE" id="PS50042"/>
    </source>
</evidence>
<dbReference type="InterPro" id="IPR014710">
    <property type="entry name" value="RmlC-like_jellyroll"/>
</dbReference>
<dbReference type="AlphaFoldDB" id="A0A4U6CZN1"/>
<accession>A0A4U6CZN1</accession>